<comment type="caution">
    <text evidence="12">The sequence shown here is derived from an EMBL/GenBank/DDBJ whole genome shotgun (WGS) entry which is preliminary data.</text>
</comment>
<dbReference type="InterPro" id="IPR023395">
    <property type="entry name" value="MCP_dom_sf"/>
</dbReference>
<dbReference type="InterPro" id="IPR052217">
    <property type="entry name" value="Mito/Peroxisomal_Carrier"/>
</dbReference>
<dbReference type="OrthoDB" id="446044at2759"/>
<keyword evidence="7" id="KW-0496">Mitochondrion</keyword>
<dbReference type="Proteomes" id="UP000193411">
    <property type="component" value="Unassembled WGS sequence"/>
</dbReference>
<dbReference type="EMBL" id="MCFL01000010">
    <property type="protein sequence ID" value="ORZ38008.1"/>
    <property type="molecule type" value="Genomic_DNA"/>
</dbReference>
<sequence length="328" mass="35779">MGGSNSLPPFGHALSGSAGALIALALTYPLDIIKTRMQVQSGALLKKSNRAFVEDEDLVPEYTSMWHAFQSILGNEGIEGLYAGLPAGLLGTASSNFAYFFWYQTIREYHARRATGPTSTAVELALGALAGALSQLTTIPVSVVITRQQTTPKARRMTFSETWMSIVREEGVTALWKGLKPSMVLVSNPAITFGMFERLKTLVVGKQAGRPLSSGEVFVIGAMAKTLATVVTYPYIMAKVRLQWKPPKEHAHNPELQFKSAMDVLRKVLKAEGLVGWYKGMQPQILKAVLSQALLFVLKDKIDKYTLVAFMLVRGASAGSSVVVQRNR</sequence>
<protein>
    <submittedName>
        <fullName evidence="12">Mitochondrial carrier domain-containing protein</fullName>
    </submittedName>
</protein>
<evidence type="ECO:0000256" key="7">
    <source>
        <dbReference type="ARBA" id="ARBA00023128"/>
    </source>
</evidence>
<evidence type="ECO:0000256" key="8">
    <source>
        <dbReference type="ARBA" id="ARBA00023136"/>
    </source>
</evidence>
<comment type="subcellular location">
    <subcellularLocation>
        <location evidence="1">Mitochondrion membrane</location>
        <topology evidence="1">Multi-pass membrane protein</topology>
    </subcellularLocation>
</comment>
<evidence type="ECO:0000256" key="9">
    <source>
        <dbReference type="PROSITE-ProRule" id="PRU00282"/>
    </source>
</evidence>
<evidence type="ECO:0000313" key="12">
    <source>
        <dbReference type="EMBL" id="ORZ38008.1"/>
    </source>
</evidence>
<evidence type="ECO:0000256" key="5">
    <source>
        <dbReference type="ARBA" id="ARBA00022737"/>
    </source>
</evidence>
<proteinExistence type="inferred from homology"/>
<dbReference type="InterPro" id="IPR018108">
    <property type="entry name" value="MCP_transmembrane"/>
</dbReference>
<dbReference type="GO" id="GO:0031966">
    <property type="term" value="C:mitochondrial membrane"/>
    <property type="evidence" value="ECO:0007669"/>
    <property type="project" value="UniProtKB-SubCell"/>
</dbReference>
<feature type="repeat" description="Solcar" evidence="9">
    <location>
        <begin position="118"/>
        <end position="202"/>
    </location>
</feature>
<keyword evidence="4 9" id="KW-0812">Transmembrane</keyword>
<keyword evidence="8 9" id="KW-0472">Membrane</keyword>
<feature type="transmembrane region" description="Helical" evidence="11">
    <location>
        <begin position="12"/>
        <end position="30"/>
    </location>
</feature>
<dbReference type="GO" id="GO:0015217">
    <property type="term" value="F:ADP transmembrane transporter activity"/>
    <property type="evidence" value="ECO:0007669"/>
    <property type="project" value="TreeGrafter"/>
</dbReference>
<dbReference type="InterPro" id="IPR002067">
    <property type="entry name" value="MCP"/>
</dbReference>
<feature type="repeat" description="Solcar" evidence="9">
    <location>
        <begin position="7"/>
        <end position="109"/>
    </location>
</feature>
<comment type="similarity">
    <text evidence="2 10">Belongs to the mitochondrial carrier (TC 2.A.29) family.</text>
</comment>
<dbReference type="PANTHER" id="PTHR45939">
    <property type="entry name" value="PEROXISOMAL MEMBRANE PROTEIN PMP34-RELATED"/>
    <property type="match status" value="1"/>
</dbReference>
<dbReference type="PROSITE" id="PS50920">
    <property type="entry name" value="SOLCAR"/>
    <property type="match status" value="3"/>
</dbReference>
<evidence type="ECO:0000256" key="11">
    <source>
        <dbReference type="SAM" id="Phobius"/>
    </source>
</evidence>
<evidence type="ECO:0000256" key="6">
    <source>
        <dbReference type="ARBA" id="ARBA00022989"/>
    </source>
</evidence>
<dbReference type="SUPFAM" id="SSF103506">
    <property type="entry name" value="Mitochondrial carrier"/>
    <property type="match status" value="1"/>
</dbReference>
<accession>A0A1Y2HTS5</accession>
<evidence type="ECO:0000256" key="4">
    <source>
        <dbReference type="ARBA" id="ARBA00022692"/>
    </source>
</evidence>
<evidence type="ECO:0000256" key="1">
    <source>
        <dbReference type="ARBA" id="ARBA00004225"/>
    </source>
</evidence>
<reference evidence="12 13" key="1">
    <citation type="submission" date="2016-07" db="EMBL/GenBank/DDBJ databases">
        <title>Pervasive Adenine N6-methylation of Active Genes in Fungi.</title>
        <authorList>
            <consortium name="DOE Joint Genome Institute"/>
            <person name="Mondo S.J."/>
            <person name="Dannebaum R.O."/>
            <person name="Kuo R.C."/>
            <person name="Labutti K."/>
            <person name="Haridas S."/>
            <person name="Kuo A."/>
            <person name="Salamov A."/>
            <person name="Ahrendt S.R."/>
            <person name="Lipzen A."/>
            <person name="Sullivan W."/>
            <person name="Andreopoulos W.B."/>
            <person name="Clum A."/>
            <person name="Lindquist E."/>
            <person name="Daum C."/>
            <person name="Ramamoorthy G.K."/>
            <person name="Gryganskyi A."/>
            <person name="Culley D."/>
            <person name="Magnuson J.K."/>
            <person name="James T.Y."/>
            <person name="O'Malley M.A."/>
            <person name="Stajich J.E."/>
            <person name="Spatafora J.W."/>
            <person name="Visel A."/>
            <person name="Grigoriev I.V."/>
        </authorList>
    </citation>
    <scope>NUCLEOTIDE SEQUENCE [LARGE SCALE GENOMIC DNA]</scope>
    <source>
        <strain evidence="12 13">PL171</strain>
    </source>
</reference>
<evidence type="ECO:0000313" key="13">
    <source>
        <dbReference type="Proteomes" id="UP000193411"/>
    </source>
</evidence>
<dbReference type="PANTHER" id="PTHR45939:SF1">
    <property type="entry name" value="MITOCHONDRIAL THIAMINE PYROPHOSPHATE CARRIER 1-RELATED"/>
    <property type="match status" value="1"/>
</dbReference>
<evidence type="ECO:0000256" key="2">
    <source>
        <dbReference type="ARBA" id="ARBA00006375"/>
    </source>
</evidence>
<dbReference type="PRINTS" id="PR00926">
    <property type="entry name" value="MITOCARRIER"/>
</dbReference>
<dbReference type="Pfam" id="PF00153">
    <property type="entry name" value="Mito_carr"/>
    <property type="match status" value="3"/>
</dbReference>
<keyword evidence="6 11" id="KW-1133">Transmembrane helix</keyword>
<keyword evidence="5" id="KW-0677">Repeat</keyword>
<keyword evidence="13" id="KW-1185">Reference proteome</keyword>
<dbReference type="AlphaFoldDB" id="A0A1Y2HTS5"/>
<keyword evidence="3 10" id="KW-0813">Transport</keyword>
<feature type="repeat" description="Solcar" evidence="9">
    <location>
        <begin position="212"/>
        <end position="305"/>
    </location>
</feature>
<dbReference type="Gene3D" id="1.50.40.10">
    <property type="entry name" value="Mitochondrial carrier domain"/>
    <property type="match status" value="2"/>
</dbReference>
<evidence type="ECO:0000256" key="3">
    <source>
        <dbReference type="ARBA" id="ARBA00022448"/>
    </source>
</evidence>
<gene>
    <name evidence="12" type="ORF">BCR44DRAFT_120455</name>
</gene>
<name>A0A1Y2HTS5_9FUNG</name>
<evidence type="ECO:0000256" key="10">
    <source>
        <dbReference type="RuleBase" id="RU000488"/>
    </source>
</evidence>
<organism evidence="12 13">
    <name type="scientific">Catenaria anguillulae PL171</name>
    <dbReference type="NCBI Taxonomy" id="765915"/>
    <lineage>
        <taxon>Eukaryota</taxon>
        <taxon>Fungi</taxon>
        <taxon>Fungi incertae sedis</taxon>
        <taxon>Blastocladiomycota</taxon>
        <taxon>Blastocladiomycetes</taxon>
        <taxon>Blastocladiales</taxon>
        <taxon>Catenariaceae</taxon>
        <taxon>Catenaria</taxon>
    </lineage>
</organism>
<dbReference type="STRING" id="765915.A0A1Y2HTS5"/>